<dbReference type="Gene3D" id="2.60.120.260">
    <property type="entry name" value="Galactose-binding domain-like"/>
    <property type="match status" value="1"/>
</dbReference>
<name>A0A1H4GAR1_9BACT</name>
<reference evidence="4" key="1">
    <citation type="submission" date="2016-10" db="EMBL/GenBank/DDBJ databases">
        <authorList>
            <person name="Varghese N."/>
            <person name="Submissions S."/>
        </authorList>
    </citation>
    <scope>NUCLEOTIDE SEQUENCE [LARGE SCALE GENOMIC DNA]</scope>
    <source>
        <strain evidence="4">DSM 23920</strain>
    </source>
</reference>
<dbReference type="STRING" id="408074.SAMN05660909_05125"/>
<dbReference type="EMBL" id="FNRL01000035">
    <property type="protein sequence ID" value="SEB06689.1"/>
    <property type="molecule type" value="Genomic_DNA"/>
</dbReference>
<sequence length="315" mass="34356">MSFKQFHIFCFTVLAAAFSACNDKFELPEQPLSAYTKVYMPQSVNGPKVYSFKISDTAQTMIYSANFGGQDYPAADIQVTFAVNNQLVDSFNKANGTAYAVLPEKSYEYTTSAVIPKGALSTGPLSVKVKTSGDGAIEVLKDYLLPVTISSTSAELNTAMSVAFFKVSVQPEVYDRTGWTIAGFSSEEADGEGPNNGRAVFVLDNNPSTFWHTQWKGASPGPPHYLVVDMGAAKTVHGLALTPRQSDNSGKPQELTVETSTDNQTWQAVGSFTMENTTAEQMRTLSTYTDARYIKLTITKSYNASYTHLAEFKAF</sequence>
<evidence type="ECO:0000259" key="1">
    <source>
        <dbReference type="PROSITE" id="PS50022"/>
    </source>
</evidence>
<keyword evidence="4" id="KW-1185">Reference proteome</keyword>
<dbReference type="InterPro" id="IPR000421">
    <property type="entry name" value="FA58C"/>
</dbReference>
<evidence type="ECO:0000259" key="2">
    <source>
        <dbReference type="PROSITE" id="PS51284"/>
    </source>
</evidence>
<dbReference type="Gene3D" id="2.60.40.1740">
    <property type="entry name" value="hypothetical protein (bacova_03559)"/>
    <property type="match status" value="1"/>
</dbReference>
<dbReference type="InterPro" id="IPR008979">
    <property type="entry name" value="Galactose-bd-like_sf"/>
</dbReference>
<accession>A0A1H4GAR1</accession>
<dbReference type="AlphaFoldDB" id="A0A1H4GAR1"/>
<dbReference type="SUPFAM" id="SSF49785">
    <property type="entry name" value="Galactose-binding domain-like"/>
    <property type="match status" value="1"/>
</dbReference>
<dbReference type="PROSITE" id="PS51257">
    <property type="entry name" value="PROKAR_LIPOPROTEIN"/>
    <property type="match status" value="1"/>
</dbReference>
<evidence type="ECO:0008006" key="5">
    <source>
        <dbReference type="Google" id="ProtNLM"/>
    </source>
</evidence>
<organism evidence="3 4">
    <name type="scientific">Chitinophaga terrae</name>
    <name type="common">ex Kim and Jung 2007</name>
    <dbReference type="NCBI Taxonomy" id="408074"/>
    <lineage>
        <taxon>Bacteria</taxon>
        <taxon>Pseudomonadati</taxon>
        <taxon>Bacteroidota</taxon>
        <taxon>Chitinophagia</taxon>
        <taxon>Chitinophagales</taxon>
        <taxon>Chitinophagaceae</taxon>
        <taxon>Chitinophaga</taxon>
    </lineage>
</organism>
<feature type="domain" description="DOC" evidence="2">
    <location>
        <begin position="152"/>
        <end position="315"/>
    </location>
</feature>
<protein>
    <recommendedName>
        <fullName evidence="5">DUF1735 domain-containing protein</fullName>
    </recommendedName>
</protein>
<evidence type="ECO:0000313" key="4">
    <source>
        <dbReference type="Proteomes" id="UP000199656"/>
    </source>
</evidence>
<dbReference type="OrthoDB" id="3965347at2"/>
<feature type="domain" description="F5/8 type C" evidence="1">
    <location>
        <begin position="162"/>
        <end position="315"/>
    </location>
</feature>
<dbReference type="RefSeq" id="WP_089765455.1">
    <property type="nucleotide sequence ID" value="NZ_BKAT01000057.1"/>
</dbReference>
<gene>
    <name evidence="3" type="ORF">SAMN05660909_05125</name>
</gene>
<proteinExistence type="predicted"/>
<dbReference type="Proteomes" id="UP000199656">
    <property type="component" value="Unassembled WGS sequence"/>
</dbReference>
<dbReference type="Pfam" id="PF00754">
    <property type="entry name" value="F5_F8_type_C"/>
    <property type="match status" value="1"/>
</dbReference>
<evidence type="ECO:0000313" key="3">
    <source>
        <dbReference type="EMBL" id="SEB06689.1"/>
    </source>
</evidence>
<dbReference type="PROSITE" id="PS51284">
    <property type="entry name" value="DOC"/>
    <property type="match status" value="1"/>
</dbReference>
<dbReference type="PROSITE" id="PS50022">
    <property type="entry name" value="FA58C_3"/>
    <property type="match status" value="1"/>
</dbReference>
<dbReference type="Pfam" id="PF08522">
    <property type="entry name" value="BT_3987-like_N"/>
    <property type="match status" value="1"/>
</dbReference>
<dbReference type="InterPro" id="IPR004939">
    <property type="entry name" value="APC_su10/DOC_dom"/>
</dbReference>
<dbReference type="InterPro" id="IPR013728">
    <property type="entry name" value="BT_3987-like_N"/>
</dbReference>